<feature type="active site" evidence="2">
    <location>
        <position position="29"/>
    </location>
</feature>
<sequence length="511" mass="53782">MLPVSWSDDQQSYYSVISVGNISFRVSLDTGSSDLWITSSACTTSACHSVPKYPLTYDSPSFVTLNNNETSFSISFADGTAASGYVARETIQASNLTVANQAFGVVSSSNVTMGSQISGVLGLGFPRLSTISNKAVNATPFFATLSQEGLVNYPLFGLSLTRNTSGTLSLGAIDASIVENTNNIEWSEVVAFSPFGTERNTTSYLQWAIPMADILVNGSAITPSPTYPTAYSNKTLALLDVGTPGIYGPWQDVSRIYSALNGARLVDTSDGGQWALPCDISETISFVFGQTNFTLQPSDYIIGPTSGDPDLCMTWPRATAPSSDGIDWQLGSTFLRTVYSIYSYGIDSKEPPMVGLYPLNNATAPVESPAQVSAFLSSASVTIATTLPNYLLSTPSYTTPAFAFNTSIPASIGEIVASDLATSTYSPILVTQAYNASAIPTVSPSPTLLTLVITEASGQVVTSTSTAATASVTLGVPYGWSASAGSRLPIPFFRTLLACLSFIHIALSSIS</sequence>
<keyword evidence="5" id="KW-0645">Protease</keyword>
<dbReference type="GO" id="GO:0006508">
    <property type="term" value="P:proteolysis"/>
    <property type="evidence" value="ECO:0007669"/>
    <property type="project" value="UniProtKB-KW"/>
</dbReference>
<feature type="disulfide bond" evidence="3">
    <location>
        <begin position="278"/>
        <end position="312"/>
    </location>
</feature>
<dbReference type="Proteomes" id="UP000076761">
    <property type="component" value="Unassembled WGS sequence"/>
</dbReference>
<keyword evidence="6" id="KW-1185">Reference proteome</keyword>
<organism evidence="5 6">
    <name type="scientific">Neolentinus lepideus HHB14362 ss-1</name>
    <dbReference type="NCBI Taxonomy" id="1314782"/>
    <lineage>
        <taxon>Eukaryota</taxon>
        <taxon>Fungi</taxon>
        <taxon>Dikarya</taxon>
        <taxon>Basidiomycota</taxon>
        <taxon>Agaricomycotina</taxon>
        <taxon>Agaricomycetes</taxon>
        <taxon>Gloeophyllales</taxon>
        <taxon>Gloeophyllaceae</taxon>
        <taxon>Neolentinus</taxon>
    </lineage>
</organism>
<feature type="domain" description="Peptidase A1" evidence="4">
    <location>
        <begin position="13"/>
        <end position="357"/>
    </location>
</feature>
<feature type="active site" evidence="2">
    <location>
        <position position="240"/>
    </location>
</feature>
<protein>
    <submittedName>
        <fullName evidence="5">Acid protease</fullName>
    </submittedName>
</protein>
<proteinExistence type="inferred from homology"/>
<dbReference type="AlphaFoldDB" id="A0A165QF61"/>
<dbReference type="Gene3D" id="2.40.70.10">
    <property type="entry name" value="Acid Proteases"/>
    <property type="match status" value="2"/>
</dbReference>
<dbReference type="InterPro" id="IPR033121">
    <property type="entry name" value="PEPTIDASE_A1"/>
</dbReference>
<dbReference type="EMBL" id="KV425596">
    <property type="protein sequence ID" value="KZT22353.1"/>
    <property type="molecule type" value="Genomic_DNA"/>
</dbReference>
<dbReference type="PANTHER" id="PTHR47966:SF74">
    <property type="entry name" value="AGR407CP"/>
    <property type="match status" value="1"/>
</dbReference>
<dbReference type="PANTHER" id="PTHR47966">
    <property type="entry name" value="BETA-SITE APP-CLEAVING ENZYME, ISOFORM A-RELATED"/>
    <property type="match status" value="1"/>
</dbReference>
<comment type="similarity">
    <text evidence="1">Belongs to the peptidase A1 family.</text>
</comment>
<evidence type="ECO:0000313" key="5">
    <source>
        <dbReference type="EMBL" id="KZT22353.1"/>
    </source>
</evidence>
<dbReference type="GO" id="GO:0004190">
    <property type="term" value="F:aspartic-type endopeptidase activity"/>
    <property type="evidence" value="ECO:0007669"/>
    <property type="project" value="InterPro"/>
</dbReference>
<dbReference type="PRINTS" id="PR00792">
    <property type="entry name" value="PEPSIN"/>
</dbReference>
<dbReference type="InterPro" id="IPR034164">
    <property type="entry name" value="Pepsin-like_dom"/>
</dbReference>
<evidence type="ECO:0000259" key="4">
    <source>
        <dbReference type="PROSITE" id="PS51767"/>
    </source>
</evidence>
<accession>A0A165QF61</accession>
<dbReference type="InterPro" id="IPR001461">
    <property type="entry name" value="Aspartic_peptidase_A1"/>
</dbReference>
<dbReference type="OrthoDB" id="771136at2759"/>
<dbReference type="STRING" id="1314782.A0A165QF61"/>
<keyword evidence="5" id="KW-0378">Hydrolase</keyword>
<evidence type="ECO:0000256" key="1">
    <source>
        <dbReference type="ARBA" id="ARBA00007447"/>
    </source>
</evidence>
<reference evidence="5 6" key="1">
    <citation type="journal article" date="2016" name="Mol. Biol. Evol.">
        <title>Comparative Genomics of Early-Diverging Mushroom-Forming Fungi Provides Insights into the Origins of Lignocellulose Decay Capabilities.</title>
        <authorList>
            <person name="Nagy L.G."/>
            <person name="Riley R."/>
            <person name="Tritt A."/>
            <person name="Adam C."/>
            <person name="Daum C."/>
            <person name="Floudas D."/>
            <person name="Sun H."/>
            <person name="Yadav J.S."/>
            <person name="Pangilinan J."/>
            <person name="Larsson K.H."/>
            <person name="Matsuura K."/>
            <person name="Barry K."/>
            <person name="Labutti K."/>
            <person name="Kuo R."/>
            <person name="Ohm R.A."/>
            <person name="Bhattacharya S.S."/>
            <person name="Shirouzu T."/>
            <person name="Yoshinaga Y."/>
            <person name="Martin F.M."/>
            <person name="Grigoriev I.V."/>
            <person name="Hibbett D.S."/>
        </authorList>
    </citation>
    <scope>NUCLEOTIDE SEQUENCE [LARGE SCALE GENOMIC DNA]</scope>
    <source>
        <strain evidence="5 6">HHB14362 ss-1</strain>
    </source>
</reference>
<feature type="disulfide bond" evidence="3">
    <location>
        <begin position="42"/>
        <end position="47"/>
    </location>
</feature>
<dbReference type="SUPFAM" id="SSF50630">
    <property type="entry name" value="Acid proteases"/>
    <property type="match status" value="1"/>
</dbReference>
<evidence type="ECO:0000256" key="2">
    <source>
        <dbReference type="PIRSR" id="PIRSR601461-1"/>
    </source>
</evidence>
<gene>
    <name evidence="5" type="ORF">NEOLEDRAFT_654796</name>
</gene>
<dbReference type="CDD" id="cd05471">
    <property type="entry name" value="pepsin_like"/>
    <property type="match status" value="1"/>
</dbReference>
<dbReference type="Pfam" id="PF00026">
    <property type="entry name" value="Asp"/>
    <property type="match status" value="1"/>
</dbReference>
<evidence type="ECO:0000256" key="3">
    <source>
        <dbReference type="PIRSR" id="PIRSR601461-2"/>
    </source>
</evidence>
<dbReference type="InParanoid" id="A0A165QF61"/>
<name>A0A165QF61_9AGAM</name>
<dbReference type="PROSITE" id="PS51767">
    <property type="entry name" value="PEPTIDASE_A1"/>
    <property type="match status" value="1"/>
</dbReference>
<dbReference type="InterPro" id="IPR021109">
    <property type="entry name" value="Peptidase_aspartic_dom_sf"/>
</dbReference>
<keyword evidence="3" id="KW-1015">Disulfide bond</keyword>
<evidence type="ECO:0000313" key="6">
    <source>
        <dbReference type="Proteomes" id="UP000076761"/>
    </source>
</evidence>